<comment type="caution">
    <text evidence="4">The sequence shown here is derived from an EMBL/GenBank/DDBJ whole genome shotgun (WGS) entry which is preliminary data.</text>
</comment>
<feature type="chain" id="PRO_5047259954" evidence="2">
    <location>
        <begin position="20"/>
        <end position="278"/>
    </location>
</feature>
<evidence type="ECO:0000313" key="4">
    <source>
        <dbReference type="EMBL" id="MEE1672737.1"/>
    </source>
</evidence>
<keyword evidence="1 4" id="KW-0378">Hydrolase</keyword>
<dbReference type="Proteomes" id="UP001310248">
    <property type="component" value="Unassembled WGS sequence"/>
</dbReference>
<organism evidence="4 5">
    <name type="scientific">Agarivorans aestuarii</name>
    <dbReference type="NCBI Taxonomy" id="1563703"/>
    <lineage>
        <taxon>Bacteria</taxon>
        <taxon>Pseudomonadati</taxon>
        <taxon>Pseudomonadota</taxon>
        <taxon>Gammaproteobacteria</taxon>
        <taxon>Alteromonadales</taxon>
        <taxon>Alteromonadaceae</taxon>
        <taxon>Agarivorans</taxon>
    </lineage>
</organism>
<feature type="signal peptide" evidence="2">
    <location>
        <begin position="1"/>
        <end position="19"/>
    </location>
</feature>
<name>A0ABU7G0E3_9ALTE</name>
<dbReference type="PANTHER" id="PTHR22946">
    <property type="entry name" value="DIENELACTONE HYDROLASE DOMAIN-CONTAINING PROTEIN-RELATED"/>
    <property type="match status" value="1"/>
</dbReference>
<evidence type="ECO:0000313" key="5">
    <source>
        <dbReference type="Proteomes" id="UP001310248"/>
    </source>
</evidence>
<accession>A0ABU7G0E3</accession>
<reference evidence="4 5" key="2">
    <citation type="submission" date="2023-12" db="EMBL/GenBank/DDBJ databases">
        <authorList>
            <consortium name="Cladostephus spongiosus"/>
            <person name="Lorente B."/>
            <person name="Cabral C."/>
            <person name="Frias J."/>
            <person name="Faria J."/>
            <person name="Toubarro D."/>
        </authorList>
    </citation>
    <scope>NUCLEOTIDE SEQUENCE [LARGE SCALE GENOMIC DNA]</scope>
    <source>
        <strain evidence="4 5">ZMCS4</strain>
    </source>
</reference>
<protein>
    <submittedName>
        <fullName evidence="4">Alpha/beta fold hydrolase</fullName>
    </submittedName>
</protein>
<evidence type="ECO:0000259" key="3">
    <source>
        <dbReference type="Pfam" id="PF00326"/>
    </source>
</evidence>
<keyword evidence="2" id="KW-0732">Signal</keyword>
<dbReference type="GO" id="GO:0016787">
    <property type="term" value="F:hydrolase activity"/>
    <property type="evidence" value="ECO:0007669"/>
    <property type="project" value="UniProtKB-KW"/>
</dbReference>
<gene>
    <name evidence="4" type="ORF">SNR37_002147</name>
</gene>
<reference evidence="5" key="1">
    <citation type="submission" date="2023-07" db="EMBL/GenBank/DDBJ databases">
        <title>Draft genome sequence of Agarivorans aestuarii strain ZMCS4, a CAZymes producing bacteria isolated from the marine brown algae Clodostephus spongiosus.</title>
        <authorList>
            <person name="Lorente B."/>
            <person name="Cabral C."/>
            <person name="Frias J."/>
            <person name="Faria J."/>
            <person name="Toubarro D."/>
        </authorList>
    </citation>
    <scope>NUCLEOTIDE SEQUENCE [LARGE SCALE GENOMIC DNA]</scope>
    <source>
        <strain evidence="5">ZMCS4</strain>
    </source>
</reference>
<dbReference type="Pfam" id="PF00326">
    <property type="entry name" value="Peptidase_S9"/>
    <property type="match status" value="1"/>
</dbReference>
<dbReference type="InterPro" id="IPR029058">
    <property type="entry name" value="AB_hydrolase_fold"/>
</dbReference>
<dbReference type="RefSeq" id="WP_329774171.1">
    <property type="nucleotide sequence ID" value="NZ_JAYDYW010000004.1"/>
</dbReference>
<evidence type="ECO:0000256" key="2">
    <source>
        <dbReference type="SAM" id="SignalP"/>
    </source>
</evidence>
<dbReference type="SUPFAM" id="SSF53474">
    <property type="entry name" value="alpha/beta-Hydrolases"/>
    <property type="match status" value="1"/>
</dbReference>
<dbReference type="EMBL" id="JAYDYW010000004">
    <property type="protein sequence ID" value="MEE1672737.1"/>
    <property type="molecule type" value="Genomic_DNA"/>
</dbReference>
<dbReference type="InterPro" id="IPR050261">
    <property type="entry name" value="FrsA_esterase"/>
</dbReference>
<sequence>MMFRLTLSLLTLISVSAQALDRGETISIPMTEQGLLWDKQILLEATLYKPAGDGPFPLVIFNHGSTGPGIIANTLTINPWGFGTYLNKHNIALLIPMRRGRGASQGSYKESYNCSVNSVESGINYASQSLDATMQYLQQQTWLDQENIVISGHSRGGLLSVVYAAKHPQWFKSVVNFSGGWMGDQCQINTPLASNQGLFSKAAKNNPLPHLFMYGRNDPYYSDSEIESYAQAFEDAGGQLDFQFYSLGSSANGHALFYEYSDFWLEGFKQYMQQLNLM</sequence>
<dbReference type="Gene3D" id="3.40.50.1820">
    <property type="entry name" value="alpha/beta hydrolase"/>
    <property type="match status" value="1"/>
</dbReference>
<proteinExistence type="predicted"/>
<keyword evidence="5" id="KW-1185">Reference proteome</keyword>
<dbReference type="InterPro" id="IPR001375">
    <property type="entry name" value="Peptidase_S9_cat"/>
</dbReference>
<evidence type="ECO:0000256" key="1">
    <source>
        <dbReference type="ARBA" id="ARBA00022801"/>
    </source>
</evidence>
<dbReference type="PANTHER" id="PTHR22946:SF9">
    <property type="entry name" value="POLYKETIDE TRANSFERASE AF380"/>
    <property type="match status" value="1"/>
</dbReference>
<feature type="domain" description="Peptidase S9 prolyl oligopeptidase catalytic" evidence="3">
    <location>
        <begin position="132"/>
        <end position="176"/>
    </location>
</feature>